<sequence>MIDEYLSNNRLDRIKISFGKPFHIFIEEKIFSNINSYDRFLNWVSGEFELNLQDNTDGLKVFFPNERLSVSKLDSNGVNIIAEIKVEAKIINKTFKLIHKLDAIYNGVILDE</sequence>
<keyword evidence="2" id="KW-1185">Reference proteome</keyword>
<evidence type="ECO:0000313" key="2">
    <source>
        <dbReference type="Proteomes" id="UP001500027"/>
    </source>
</evidence>
<proteinExistence type="predicted"/>
<name>A0ABP8E7T7_9FLAO</name>
<comment type="caution">
    <text evidence="1">The sequence shown here is derived from an EMBL/GenBank/DDBJ whole genome shotgun (WGS) entry which is preliminary data.</text>
</comment>
<protein>
    <submittedName>
        <fullName evidence="1">Uncharacterized protein</fullName>
    </submittedName>
</protein>
<organism evidence="1 2">
    <name type="scientific">Hyunsoonleella aestuarii</name>
    <dbReference type="NCBI Taxonomy" id="912802"/>
    <lineage>
        <taxon>Bacteria</taxon>
        <taxon>Pseudomonadati</taxon>
        <taxon>Bacteroidota</taxon>
        <taxon>Flavobacteriia</taxon>
        <taxon>Flavobacteriales</taxon>
        <taxon>Flavobacteriaceae</taxon>
    </lineage>
</organism>
<dbReference type="EMBL" id="BAABAV010000001">
    <property type="protein sequence ID" value="GAA4268277.1"/>
    <property type="molecule type" value="Genomic_DNA"/>
</dbReference>
<accession>A0ABP8E7T7</accession>
<gene>
    <name evidence="1" type="ORF">GCM10022257_03780</name>
</gene>
<evidence type="ECO:0000313" key="1">
    <source>
        <dbReference type="EMBL" id="GAA4268277.1"/>
    </source>
</evidence>
<dbReference type="RefSeq" id="WP_139001756.1">
    <property type="nucleotide sequence ID" value="NZ_BAABAV010000001.1"/>
</dbReference>
<dbReference type="Proteomes" id="UP001500027">
    <property type="component" value="Unassembled WGS sequence"/>
</dbReference>
<reference evidence="2" key="1">
    <citation type="journal article" date="2019" name="Int. J. Syst. Evol. Microbiol.">
        <title>The Global Catalogue of Microorganisms (GCM) 10K type strain sequencing project: providing services to taxonomists for standard genome sequencing and annotation.</title>
        <authorList>
            <consortium name="The Broad Institute Genomics Platform"/>
            <consortium name="The Broad Institute Genome Sequencing Center for Infectious Disease"/>
            <person name="Wu L."/>
            <person name="Ma J."/>
        </authorList>
    </citation>
    <scope>NUCLEOTIDE SEQUENCE [LARGE SCALE GENOMIC DNA]</scope>
    <source>
        <strain evidence="2">JCM 17452</strain>
    </source>
</reference>